<dbReference type="InterPro" id="IPR013785">
    <property type="entry name" value="Aldolase_TIM"/>
</dbReference>
<dbReference type="HAMAP" id="MF_01656">
    <property type="entry name" value="HOA"/>
    <property type="match status" value="1"/>
</dbReference>
<dbReference type="Pfam" id="PF00682">
    <property type="entry name" value="HMGL-like"/>
    <property type="match status" value="1"/>
</dbReference>
<feature type="site" description="Transition state stabilizer" evidence="7">
    <location>
        <position position="17"/>
    </location>
</feature>
<evidence type="ECO:0000259" key="9">
    <source>
        <dbReference type="PROSITE" id="PS50991"/>
    </source>
</evidence>
<dbReference type="SUPFAM" id="SSF51569">
    <property type="entry name" value="Aldolase"/>
    <property type="match status" value="1"/>
</dbReference>
<dbReference type="NCBIfam" id="NF006049">
    <property type="entry name" value="PRK08195.1"/>
    <property type="match status" value="1"/>
</dbReference>
<dbReference type="PANTHER" id="PTHR10277:SF9">
    <property type="entry name" value="2-ISOPROPYLMALATE SYNTHASE 1, CHLOROPLASTIC-RELATED"/>
    <property type="match status" value="1"/>
</dbReference>
<dbReference type="Gene3D" id="1.10.8.60">
    <property type="match status" value="1"/>
</dbReference>
<dbReference type="InterPro" id="IPR012425">
    <property type="entry name" value="DmpG_comm"/>
</dbReference>
<evidence type="ECO:0000256" key="4">
    <source>
        <dbReference type="ARBA" id="ARBA00023211"/>
    </source>
</evidence>
<evidence type="ECO:0000256" key="7">
    <source>
        <dbReference type="HAMAP-Rule" id="MF_01656"/>
    </source>
</evidence>
<comment type="catalytic activity">
    <reaction evidence="6">
        <text>(S)-4-hydroxy-2-oxohexanoate = propanal + pyruvate</text>
        <dbReference type="Rhea" id="RHEA:36003"/>
        <dbReference type="ChEBI" id="CHEBI:15361"/>
        <dbReference type="ChEBI" id="CHEBI:17153"/>
        <dbReference type="ChEBI" id="CHEBI:73142"/>
        <dbReference type="EC" id="4.1.3.43"/>
    </reaction>
    <physiologicalReaction direction="left-to-right" evidence="6">
        <dbReference type="Rhea" id="RHEA:36004"/>
    </physiologicalReaction>
</comment>
<dbReference type="EC" id="4.1.3.39" evidence="7 8"/>
<feature type="binding site" evidence="7">
    <location>
        <begin position="17"/>
        <end position="18"/>
    </location>
    <ligand>
        <name>substrate</name>
    </ligand>
</feature>
<protein>
    <recommendedName>
        <fullName evidence="7 8">4-hydroxy-2-oxovalerate aldolase</fullName>
        <shortName evidence="7">HOA</shortName>
        <ecNumber evidence="7 8">4.1.3.39</ecNumber>
    </recommendedName>
    <alternativeName>
        <fullName evidence="7">4-hydroxy-2-keto-pentanoic acid aldolase</fullName>
    </alternativeName>
    <alternativeName>
        <fullName evidence="7">4-hydroxy-2-oxopentanoate aldolase</fullName>
    </alternativeName>
</protein>
<dbReference type="PANTHER" id="PTHR10277">
    <property type="entry name" value="HOMOCITRATE SYNTHASE-RELATED"/>
    <property type="match status" value="1"/>
</dbReference>
<dbReference type="AlphaFoldDB" id="A0A4R6PS57"/>
<feature type="binding site" evidence="7">
    <location>
        <position position="200"/>
    </location>
    <ligand>
        <name>Mn(2+)</name>
        <dbReference type="ChEBI" id="CHEBI:29035"/>
    </ligand>
</feature>
<feature type="binding site" evidence="7">
    <location>
        <position position="18"/>
    </location>
    <ligand>
        <name>Mn(2+)</name>
        <dbReference type="ChEBI" id="CHEBI:29035"/>
    </ligand>
</feature>
<feature type="domain" description="Pyruvate carboxyltransferase" evidence="9">
    <location>
        <begin position="9"/>
        <end position="261"/>
    </location>
</feature>
<keyword evidence="2 7" id="KW-0479">Metal-binding</keyword>
<evidence type="ECO:0000256" key="5">
    <source>
        <dbReference type="ARBA" id="ARBA00023239"/>
    </source>
</evidence>
<reference evidence="10 11" key="1">
    <citation type="submission" date="2019-03" db="EMBL/GenBank/DDBJ databases">
        <title>Genomic Encyclopedia of Type Strains, Phase IV (KMG-IV): sequencing the most valuable type-strain genomes for metagenomic binning, comparative biology and taxonomic classification.</title>
        <authorList>
            <person name="Goeker M."/>
        </authorList>
    </citation>
    <scope>NUCLEOTIDE SEQUENCE [LARGE SCALE GENOMIC DNA]</scope>
    <source>
        <strain evidence="10 11">DSM 44496</strain>
    </source>
</reference>
<keyword evidence="4 7" id="KW-0464">Manganese</keyword>
<dbReference type="GO" id="GO:0003852">
    <property type="term" value="F:2-isopropylmalate synthase activity"/>
    <property type="evidence" value="ECO:0007669"/>
    <property type="project" value="TreeGrafter"/>
</dbReference>
<dbReference type="GO" id="GO:0008701">
    <property type="term" value="F:4-hydroxy-2-oxovalerate aldolase activity"/>
    <property type="evidence" value="ECO:0007669"/>
    <property type="project" value="UniProtKB-UniRule"/>
</dbReference>
<sequence>MPYSADLDIRITDTCLRDGSHHKRHQFTTTEVRDIVAALDGAGVPVIEVTHGDGLGGSSFNYGFSKTPEQELVRIAADTAEQAKIAVLMLPGVGVKEDIKVSQDNGASICRIATHCTEADVSIQHFGYARDLGLETVGFLMMSHTQTPEALAKQARIMADAGCECVYIVDSAGALVLDQVSDRVAALVAELGNDARVGFHGHENLDLAVANSIYAIRAGATQIDGSARRFGAGAGNTPVEALVGVCDKLGIETGIDFFAIADAAEDVVRPAMPQECLLDRQSLMMGYAGVYSSFLKHAERQAERYNVSAAEMLVRAGERKLVGGQEDQLIDIALELQRRATV</sequence>
<evidence type="ECO:0000256" key="1">
    <source>
        <dbReference type="ARBA" id="ARBA00008944"/>
    </source>
</evidence>
<dbReference type="Gene3D" id="3.20.20.70">
    <property type="entry name" value="Aldolase class I"/>
    <property type="match status" value="1"/>
</dbReference>
<dbReference type="RefSeq" id="WP_067492135.1">
    <property type="nucleotide sequence ID" value="NZ_JBHXPO010000001.1"/>
</dbReference>
<dbReference type="GO" id="GO:0030145">
    <property type="term" value="F:manganese ion binding"/>
    <property type="evidence" value="ECO:0007669"/>
    <property type="project" value="UniProtKB-UniRule"/>
</dbReference>
<name>A0A4R6PS57_NOCIG</name>
<keyword evidence="5 7" id="KW-0456">Lyase</keyword>
<dbReference type="SUPFAM" id="SSF89000">
    <property type="entry name" value="post-HMGL domain-like"/>
    <property type="match status" value="1"/>
</dbReference>
<comment type="similarity">
    <text evidence="1 7">Belongs to the 4-hydroxy-2-oxovalerate aldolase family.</text>
</comment>
<organism evidence="10 11">
    <name type="scientific">Nocardia ignorata</name>
    <dbReference type="NCBI Taxonomy" id="145285"/>
    <lineage>
        <taxon>Bacteria</taxon>
        <taxon>Bacillati</taxon>
        <taxon>Actinomycetota</taxon>
        <taxon>Actinomycetes</taxon>
        <taxon>Mycobacteriales</taxon>
        <taxon>Nocardiaceae</taxon>
        <taxon>Nocardia</taxon>
    </lineage>
</organism>
<dbReference type="Pfam" id="PF07836">
    <property type="entry name" value="DmpG_comm"/>
    <property type="match status" value="1"/>
</dbReference>
<dbReference type="NCBIfam" id="TIGR03217">
    <property type="entry name" value="4OH_2_O_val_ald"/>
    <property type="match status" value="1"/>
</dbReference>
<comment type="caution">
    <text evidence="10">The sequence shown here is derived from an EMBL/GenBank/DDBJ whole genome shotgun (WGS) entry which is preliminary data.</text>
</comment>
<proteinExistence type="inferred from homology"/>
<feature type="binding site" evidence="7">
    <location>
        <position position="200"/>
    </location>
    <ligand>
        <name>substrate</name>
    </ligand>
</feature>
<dbReference type="GO" id="GO:0009098">
    <property type="term" value="P:L-leucine biosynthetic process"/>
    <property type="evidence" value="ECO:0007669"/>
    <property type="project" value="TreeGrafter"/>
</dbReference>
<feature type="binding site" evidence="7">
    <location>
        <position position="171"/>
    </location>
    <ligand>
        <name>substrate</name>
    </ligand>
</feature>
<dbReference type="Proteomes" id="UP000295087">
    <property type="component" value="Unassembled WGS sequence"/>
</dbReference>
<evidence type="ECO:0000256" key="3">
    <source>
        <dbReference type="ARBA" id="ARBA00022797"/>
    </source>
</evidence>
<keyword evidence="11" id="KW-1185">Reference proteome</keyword>
<dbReference type="InterPro" id="IPR000891">
    <property type="entry name" value="PYR_CT"/>
</dbReference>
<dbReference type="InterPro" id="IPR035685">
    <property type="entry name" value="DRE_TIM_HOA"/>
</dbReference>
<evidence type="ECO:0000256" key="6">
    <source>
        <dbReference type="ARBA" id="ARBA00023518"/>
    </source>
</evidence>
<dbReference type="PROSITE" id="PS50991">
    <property type="entry name" value="PYR_CT"/>
    <property type="match status" value="1"/>
</dbReference>
<gene>
    <name evidence="10" type="ORF">DFR75_101111</name>
</gene>
<dbReference type="InterPro" id="IPR050073">
    <property type="entry name" value="2-IPM_HCS-like"/>
</dbReference>
<evidence type="ECO:0000313" key="11">
    <source>
        <dbReference type="Proteomes" id="UP000295087"/>
    </source>
</evidence>
<accession>A0A4R6PS57</accession>
<dbReference type="EMBL" id="SNXK01000001">
    <property type="protein sequence ID" value="TDP41013.1"/>
    <property type="molecule type" value="Genomic_DNA"/>
</dbReference>
<keyword evidence="3 7" id="KW-0058">Aromatic hydrocarbons catabolism</keyword>
<evidence type="ECO:0000313" key="10">
    <source>
        <dbReference type="EMBL" id="TDP41013.1"/>
    </source>
</evidence>
<feature type="binding site" evidence="7">
    <location>
        <position position="202"/>
    </location>
    <ligand>
        <name>Mn(2+)</name>
        <dbReference type="ChEBI" id="CHEBI:29035"/>
    </ligand>
</feature>
<feature type="active site" description="Proton acceptor" evidence="7">
    <location>
        <position position="21"/>
    </location>
</feature>
<dbReference type="InterPro" id="IPR017629">
    <property type="entry name" value="4OH_2_O-val_aldolase"/>
</dbReference>
<evidence type="ECO:0000256" key="2">
    <source>
        <dbReference type="ARBA" id="ARBA00022723"/>
    </source>
</evidence>
<evidence type="ECO:0000256" key="8">
    <source>
        <dbReference type="NCBIfam" id="TIGR03217"/>
    </source>
</evidence>
<comment type="catalytic activity">
    <reaction evidence="7">
        <text>(S)-4-hydroxy-2-oxopentanoate = acetaldehyde + pyruvate</text>
        <dbReference type="Rhea" id="RHEA:22624"/>
        <dbReference type="ChEBI" id="CHEBI:15343"/>
        <dbReference type="ChEBI" id="CHEBI:15361"/>
        <dbReference type="ChEBI" id="CHEBI:73143"/>
        <dbReference type="EC" id="4.1.3.39"/>
    </reaction>
</comment>
<dbReference type="CDD" id="cd07943">
    <property type="entry name" value="DRE_TIM_HOA"/>
    <property type="match status" value="1"/>
</dbReference>
<feature type="binding site" evidence="7">
    <location>
        <position position="291"/>
    </location>
    <ligand>
        <name>substrate</name>
    </ligand>
</feature>